<feature type="compositionally biased region" description="Basic and acidic residues" evidence="1">
    <location>
        <begin position="54"/>
        <end position="66"/>
    </location>
</feature>
<name>A0A9P4Q5F7_9PEZI</name>
<organism evidence="2 3">
    <name type="scientific">Polychaeton citri CBS 116435</name>
    <dbReference type="NCBI Taxonomy" id="1314669"/>
    <lineage>
        <taxon>Eukaryota</taxon>
        <taxon>Fungi</taxon>
        <taxon>Dikarya</taxon>
        <taxon>Ascomycota</taxon>
        <taxon>Pezizomycotina</taxon>
        <taxon>Dothideomycetes</taxon>
        <taxon>Dothideomycetidae</taxon>
        <taxon>Capnodiales</taxon>
        <taxon>Capnodiaceae</taxon>
        <taxon>Polychaeton</taxon>
    </lineage>
</organism>
<feature type="non-terminal residue" evidence="2">
    <location>
        <position position="73"/>
    </location>
</feature>
<reference evidence="2" key="1">
    <citation type="journal article" date="2020" name="Stud. Mycol.">
        <title>101 Dothideomycetes genomes: a test case for predicting lifestyles and emergence of pathogens.</title>
        <authorList>
            <person name="Haridas S."/>
            <person name="Albert R."/>
            <person name="Binder M."/>
            <person name="Bloem J."/>
            <person name="Labutti K."/>
            <person name="Salamov A."/>
            <person name="Andreopoulos B."/>
            <person name="Baker S."/>
            <person name="Barry K."/>
            <person name="Bills G."/>
            <person name="Bluhm B."/>
            <person name="Cannon C."/>
            <person name="Castanera R."/>
            <person name="Culley D."/>
            <person name="Daum C."/>
            <person name="Ezra D."/>
            <person name="Gonzalez J."/>
            <person name="Henrissat B."/>
            <person name="Kuo A."/>
            <person name="Liang C."/>
            <person name="Lipzen A."/>
            <person name="Lutzoni F."/>
            <person name="Magnuson J."/>
            <person name="Mondo S."/>
            <person name="Nolan M."/>
            <person name="Ohm R."/>
            <person name="Pangilinan J."/>
            <person name="Park H.-J."/>
            <person name="Ramirez L."/>
            <person name="Alfaro M."/>
            <person name="Sun H."/>
            <person name="Tritt A."/>
            <person name="Yoshinaga Y."/>
            <person name="Zwiers L.-H."/>
            <person name="Turgeon B."/>
            <person name="Goodwin S."/>
            <person name="Spatafora J."/>
            <person name="Crous P."/>
            <person name="Grigoriev I."/>
        </authorList>
    </citation>
    <scope>NUCLEOTIDE SEQUENCE</scope>
    <source>
        <strain evidence="2">CBS 116435</strain>
    </source>
</reference>
<feature type="region of interest" description="Disordered" evidence="1">
    <location>
        <begin position="50"/>
        <end position="73"/>
    </location>
</feature>
<dbReference type="EMBL" id="MU003826">
    <property type="protein sequence ID" value="KAF2718357.1"/>
    <property type="molecule type" value="Genomic_DNA"/>
</dbReference>
<evidence type="ECO:0000313" key="3">
    <source>
        <dbReference type="Proteomes" id="UP000799441"/>
    </source>
</evidence>
<protein>
    <submittedName>
        <fullName evidence="2">Uncharacterized protein</fullName>
    </submittedName>
</protein>
<dbReference type="Proteomes" id="UP000799441">
    <property type="component" value="Unassembled WGS sequence"/>
</dbReference>
<comment type="caution">
    <text evidence="2">The sequence shown here is derived from an EMBL/GenBank/DDBJ whole genome shotgun (WGS) entry which is preliminary data.</text>
</comment>
<evidence type="ECO:0000313" key="2">
    <source>
        <dbReference type="EMBL" id="KAF2718357.1"/>
    </source>
</evidence>
<evidence type="ECO:0000256" key="1">
    <source>
        <dbReference type="SAM" id="MobiDB-lite"/>
    </source>
</evidence>
<gene>
    <name evidence="2" type="ORF">K431DRAFT_211717</name>
</gene>
<dbReference type="AlphaFoldDB" id="A0A9P4Q5F7"/>
<accession>A0A9P4Q5F7</accession>
<sequence length="73" mass="8324">MPRGSINWDSVETWERLVSSIYASGVKLDLRDVAKYYGTTYNTLENKLRKNKKDAKVMREEVDSGQRGDVAPS</sequence>
<dbReference type="OrthoDB" id="4828117at2759"/>
<proteinExistence type="predicted"/>
<keyword evidence="3" id="KW-1185">Reference proteome</keyword>